<reference evidence="1 2" key="1">
    <citation type="submission" date="2021-01" db="EMBL/GenBank/DDBJ databases">
        <title>Chromosome-level genome assembly of a human fungal pathogen reveals clustering of transcriptionally co-regulated genes.</title>
        <authorList>
            <person name="Voorhies M."/>
            <person name="Cohen S."/>
            <person name="Shea T.P."/>
            <person name="Petrus S."/>
            <person name="Munoz J.F."/>
            <person name="Poplawski S."/>
            <person name="Goldman W.E."/>
            <person name="Michael T."/>
            <person name="Cuomo C.A."/>
            <person name="Sil A."/>
            <person name="Beyhan S."/>
        </authorList>
    </citation>
    <scope>NUCLEOTIDE SEQUENCE [LARGE SCALE GENOMIC DNA]</scope>
    <source>
        <strain evidence="1 2">G184AR</strain>
    </source>
</reference>
<evidence type="ECO:0000313" key="1">
    <source>
        <dbReference type="EMBL" id="KAG5303653.1"/>
    </source>
</evidence>
<dbReference type="AlphaFoldDB" id="A0A8H7Z7M8"/>
<comment type="caution">
    <text evidence="1">The sequence shown here is derived from an EMBL/GenBank/DDBJ whole genome shotgun (WGS) entry which is preliminary data.</text>
</comment>
<organism evidence="1 2">
    <name type="scientific">Ajellomyces capsulatus</name>
    <name type="common">Darling's disease fungus</name>
    <name type="synonym">Histoplasma capsulatum</name>
    <dbReference type="NCBI Taxonomy" id="5037"/>
    <lineage>
        <taxon>Eukaryota</taxon>
        <taxon>Fungi</taxon>
        <taxon>Dikarya</taxon>
        <taxon>Ascomycota</taxon>
        <taxon>Pezizomycotina</taxon>
        <taxon>Eurotiomycetes</taxon>
        <taxon>Eurotiomycetidae</taxon>
        <taxon>Onygenales</taxon>
        <taxon>Ajellomycetaceae</taxon>
        <taxon>Histoplasma</taxon>
    </lineage>
</organism>
<evidence type="ECO:0000313" key="2">
    <source>
        <dbReference type="Proteomes" id="UP000670092"/>
    </source>
</evidence>
<sequence>MTFSWFNVPCLTSLELGNNLAKHRAVLHPGPRHHQIAVASQESRQTAKQINASIISNTAYTVHVRTKIRPRHPSMDKIFFSKRFLQKPMSFRILPQSDFAKIKQMNISFCRRRQRYRSGPCTGRITPLNSSLGRLNA</sequence>
<gene>
    <name evidence="1" type="ORF">I7I52_01706</name>
</gene>
<dbReference type="EMBL" id="JAEVHI010000001">
    <property type="protein sequence ID" value="KAG5303653.1"/>
    <property type="molecule type" value="Genomic_DNA"/>
</dbReference>
<protein>
    <submittedName>
        <fullName evidence="1">Uncharacterized protein</fullName>
    </submittedName>
</protein>
<proteinExistence type="predicted"/>
<accession>A0A8H7Z7M8</accession>
<name>A0A8H7Z7M8_AJECA</name>
<dbReference type="VEuPathDB" id="FungiDB:I7I52_01706"/>
<dbReference type="Proteomes" id="UP000670092">
    <property type="component" value="Unassembled WGS sequence"/>
</dbReference>